<accession>I3ZG47</accession>
<dbReference type="EMBL" id="CP003379">
    <property type="protein sequence ID" value="AFL88215.1"/>
    <property type="molecule type" value="Genomic_DNA"/>
</dbReference>
<sequence>MEIGGYNKHVDLSKLGTSVLVGACVILAIRTARKVIHDHPTASDRDLEAEVDTSIRLAHRVMKHMVSKHATLFPSKDVPWYLPADEDHPK</sequence>
<dbReference type="RefSeq" id="WP_014785784.1">
    <property type="nucleotide sequence ID" value="NC_018014.1"/>
</dbReference>
<dbReference type="HOGENOM" id="CLU_2409425_0_0_0"/>
<dbReference type="Proteomes" id="UP000006056">
    <property type="component" value="Chromosome"/>
</dbReference>
<evidence type="ECO:0000313" key="3">
    <source>
        <dbReference type="Proteomes" id="UP000006056"/>
    </source>
</evidence>
<name>I3ZG47_TERRK</name>
<organism evidence="2 3">
    <name type="scientific">Terriglobus roseus (strain DSM 18391 / NRRL B-41598 / KBS 63)</name>
    <dbReference type="NCBI Taxonomy" id="926566"/>
    <lineage>
        <taxon>Bacteria</taxon>
        <taxon>Pseudomonadati</taxon>
        <taxon>Acidobacteriota</taxon>
        <taxon>Terriglobia</taxon>
        <taxon>Terriglobales</taxon>
        <taxon>Acidobacteriaceae</taxon>
        <taxon>Terriglobus</taxon>
    </lineage>
</organism>
<dbReference type="OrthoDB" id="121313at2"/>
<dbReference type="AlphaFoldDB" id="I3ZG47"/>
<keyword evidence="1" id="KW-0812">Transmembrane</keyword>
<evidence type="ECO:0000313" key="2">
    <source>
        <dbReference type="EMBL" id="AFL88215.1"/>
    </source>
</evidence>
<feature type="transmembrane region" description="Helical" evidence="1">
    <location>
        <begin position="12"/>
        <end position="29"/>
    </location>
</feature>
<dbReference type="STRING" id="926566.Terro_1926"/>
<keyword evidence="1" id="KW-0472">Membrane</keyword>
<protein>
    <submittedName>
        <fullName evidence="2">Uncharacterized protein</fullName>
    </submittedName>
</protein>
<gene>
    <name evidence="2" type="ordered locus">Terro_1926</name>
</gene>
<keyword evidence="3" id="KW-1185">Reference proteome</keyword>
<proteinExistence type="predicted"/>
<dbReference type="eggNOG" id="ENOG502ZQF1">
    <property type="taxonomic scope" value="Bacteria"/>
</dbReference>
<dbReference type="KEGG" id="trs:Terro_1926"/>
<keyword evidence="1" id="KW-1133">Transmembrane helix</keyword>
<reference evidence="2 3" key="1">
    <citation type="submission" date="2012-06" db="EMBL/GenBank/DDBJ databases">
        <title>Complete genome of Terriglobus roseus DSM 18391.</title>
        <authorList>
            <consortium name="US DOE Joint Genome Institute (JGI-PGF)"/>
            <person name="Lucas S."/>
            <person name="Copeland A."/>
            <person name="Lapidus A."/>
            <person name="Glavina del Rio T."/>
            <person name="Dalin E."/>
            <person name="Tice H."/>
            <person name="Bruce D."/>
            <person name="Goodwin L."/>
            <person name="Pitluck S."/>
            <person name="Peters L."/>
            <person name="Mikhailova N."/>
            <person name="Munk A.C.C."/>
            <person name="Kyrpides N."/>
            <person name="Mavromatis K."/>
            <person name="Ivanova N."/>
            <person name="Brettin T."/>
            <person name="Detter J.C."/>
            <person name="Han C."/>
            <person name="Larimer F."/>
            <person name="Land M."/>
            <person name="Hauser L."/>
            <person name="Markowitz V."/>
            <person name="Cheng J.-F."/>
            <person name="Hugenholtz P."/>
            <person name="Woyke T."/>
            <person name="Wu D."/>
            <person name="Brambilla E."/>
            <person name="Klenk H.-P."/>
            <person name="Eisen J.A."/>
        </authorList>
    </citation>
    <scope>NUCLEOTIDE SEQUENCE [LARGE SCALE GENOMIC DNA]</scope>
    <source>
        <strain evidence="3">DSM 18391 / NRRL B-41598 / KBS 63</strain>
    </source>
</reference>
<evidence type="ECO:0000256" key="1">
    <source>
        <dbReference type="SAM" id="Phobius"/>
    </source>
</evidence>